<dbReference type="EMBL" id="CP027569">
    <property type="protein sequence ID" value="AVO28281.1"/>
    <property type="molecule type" value="Genomic_DNA"/>
</dbReference>
<dbReference type="PANTHER" id="PTHR43384">
    <property type="entry name" value="SEPTUM SITE-DETERMINING PROTEIN MIND HOMOLOG, CHLOROPLASTIC-RELATED"/>
    <property type="match status" value="1"/>
</dbReference>
<dbReference type="GO" id="GO:0051782">
    <property type="term" value="P:negative regulation of cell division"/>
    <property type="evidence" value="ECO:0007669"/>
    <property type="project" value="TreeGrafter"/>
</dbReference>
<sequence length="275" mass="29886">MSQLIAIASGKGGVGKTLITAALSVLLQRRGHRVLAADADMGLRNLDLLFGLDGAIHYDASQAARGKCLPGQALLTVVPGLDFLPASQKRTWERVDIPSYQYVLESLSASYDYTLIDCPPGRDGAYKAATALADDILFVVGPSPSSLRDVSRLMQYCDRQKRFHYDVILNNFYADGLITADTAQSCLQTGHLAGLLPHDEGIDRAAGEGRIASVSESLPFCQALSATADWLETGQAIDTAALTALLPKQLARPVSSGLSLRRRRQECQNWRHYRR</sequence>
<dbReference type="GO" id="GO:0016887">
    <property type="term" value="F:ATP hydrolysis activity"/>
    <property type="evidence" value="ECO:0007669"/>
    <property type="project" value="TreeGrafter"/>
</dbReference>
<reference evidence="4 5" key="1">
    <citation type="journal article" date="2018" name="Genome Announc.">
        <title>Complete genomes of two Megasphaera elsdenii strains, NCIMB 702410 and ATCC 25940.</title>
        <authorList>
            <person name="Hatmaker E.A."/>
            <person name="O'Dell K."/>
            <person name="Riley L.A."/>
            <person name="Klingeman D.M."/>
            <person name="Guss A.M."/>
        </authorList>
    </citation>
    <scope>NUCLEOTIDE SEQUENCE [LARGE SCALE GENOMIC DNA]</scope>
    <source>
        <strain evidence="4 5">NCIMB702410</strain>
    </source>
</reference>
<protein>
    <submittedName>
        <fullName evidence="4">Cobalamin biosynthesis protein CobQ</fullName>
    </submittedName>
</protein>
<dbReference type="InterPro" id="IPR027417">
    <property type="entry name" value="P-loop_NTPase"/>
</dbReference>
<dbReference type="Gene3D" id="3.40.50.300">
    <property type="entry name" value="P-loop containing nucleotide triphosphate hydrolases"/>
    <property type="match status" value="1"/>
</dbReference>
<proteinExistence type="predicted"/>
<dbReference type="SUPFAM" id="SSF52540">
    <property type="entry name" value="P-loop containing nucleoside triphosphate hydrolases"/>
    <property type="match status" value="1"/>
</dbReference>
<dbReference type="Proteomes" id="UP000238358">
    <property type="component" value="Chromosome"/>
</dbReference>
<organism evidence="4 5">
    <name type="scientific">Megasphaera elsdenii</name>
    <dbReference type="NCBI Taxonomy" id="907"/>
    <lineage>
        <taxon>Bacteria</taxon>
        <taxon>Bacillati</taxon>
        <taxon>Bacillota</taxon>
        <taxon>Negativicutes</taxon>
        <taxon>Veillonellales</taxon>
        <taxon>Veillonellaceae</taxon>
        <taxon>Megasphaera</taxon>
    </lineage>
</organism>
<evidence type="ECO:0000313" key="4">
    <source>
        <dbReference type="EMBL" id="AVO28281.1"/>
    </source>
</evidence>
<evidence type="ECO:0000259" key="3">
    <source>
        <dbReference type="Pfam" id="PF01656"/>
    </source>
</evidence>
<dbReference type="AlphaFoldDB" id="A0A1M6P8N3"/>
<dbReference type="Pfam" id="PF01656">
    <property type="entry name" value="CbiA"/>
    <property type="match status" value="1"/>
</dbReference>
<evidence type="ECO:0000313" key="5">
    <source>
        <dbReference type="Proteomes" id="UP000238358"/>
    </source>
</evidence>
<dbReference type="InterPro" id="IPR050625">
    <property type="entry name" value="ParA/MinD_ATPase"/>
</dbReference>
<gene>
    <name evidence="4" type="ORF">C6Y28_11995</name>
</gene>
<dbReference type="GeneID" id="97492899"/>
<dbReference type="GO" id="GO:0009898">
    <property type="term" value="C:cytoplasmic side of plasma membrane"/>
    <property type="evidence" value="ECO:0007669"/>
    <property type="project" value="TreeGrafter"/>
</dbReference>
<keyword evidence="1" id="KW-0547">Nucleotide-binding</keyword>
<dbReference type="GO" id="GO:0005829">
    <property type="term" value="C:cytosol"/>
    <property type="evidence" value="ECO:0007669"/>
    <property type="project" value="TreeGrafter"/>
</dbReference>
<dbReference type="GO" id="GO:0005524">
    <property type="term" value="F:ATP binding"/>
    <property type="evidence" value="ECO:0007669"/>
    <property type="project" value="UniProtKB-KW"/>
</dbReference>
<dbReference type="InterPro" id="IPR002586">
    <property type="entry name" value="CobQ/CobB/MinD/ParA_Nub-bd_dom"/>
</dbReference>
<evidence type="ECO:0000256" key="2">
    <source>
        <dbReference type="ARBA" id="ARBA00022840"/>
    </source>
</evidence>
<name>A0A1M6P8N3_MEGEL</name>
<dbReference type="OrthoDB" id="9773088at2"/>
<evidence type="ECO:0000256" key="1">
    <source>
        <dbReference type="ARBA" id="ARBA00022741"/>
    </source>
</evidence>
<feature type="domain" description="CobQ/CobB/MinD/ParA nucleotide binding" evidence="3">
    <location>
        <begin position="5"/>
        <end position="209"/>
    </location>
</feature>
<dbReference type="RefSeq" id="WP_014016486.1">
    <property type="nucleotide sequence ID" value="NZ_CABMON010000010.1"/>
</dbReference>
<keyword evidence="2" id="KW-0067">ATP-binding</keyword>
<accession>A0A1M6P8N3</accession>
<dbReference type="PANTHER" id="PTHR43384:SF6">
    <property type="entry name" value="SEPTUM SITE-DETERMINING PROTEIN MIND HOMOLOG, CHLOROPLASTIC"/>
    <property type="match status" value="1"/>
</dbReference>